<evidence type="ECO:0000256" key="10">
    <source>
        <dbReference type="SAM" id="SignalP"/>
    </source>
</evidence>
<evidence type="ECO:0000256" key="8">
    <source>
        <dbReference type="PROSITE-ProRule" id="PRU01360"/>
    </source>
</evidence>
<dbReference type="InterPro" id="IPR023997">
    <property type="entry name" value="TonB-dep_OMP_SusC/RagA_CS"/>
</dbReference>
<dbReference type="NCBIfam" id="TIGR04056">
    <property type="entry name" value="OMP_RagA_SusC"/>
    <property type="match status" value="1"/>
</dbReference>
<dbReference type="EMBL" id="JAVRHT010000001">
    <property type="protein sequence ID" value="MDT0630266.1"/>
    <property type="molecule type" value="Genomic_DNA"/>
</dbReference>
<dbReference type="Proteomes" id="UP001267426">
    <property type="component" value="Unassembled WGS sequence"/>
</dbReference>
<evidence type="ECO:0000259" key="12">
    <source>
        <dbReference type="Pfam" id="PF07715"/>
    </source>
</evidence>
<dbReference type="InterPro" id="IPR037066">
    <property type="entry name" value="Plug_dom_sf"/>
</dbReference>
<dbReference type="PROSITE" id="PS52016">
    <property type="entry name" value="TONB_DEPENDENT_REC_3"/>
    <property type="match status" value="1"/>
</dbReference>
<comment type="subcellular location">
    <subcellularLocation>
        <location evidence="1 8">Cell outer membrane</location>
        <topology evidence="1 8">Multi-pass membrane protein</topology>
    </subcellularLocation>
</comment>
<organism evidence="13 14">
    <name type="scientific">Rubrivirga litoralis</name>
    <dbReference type="NCBI Taxonomy" id="3075598"/>
    <lineage>
        <taxon>Bacteria</taxon>
        <taxon>Pseudomonadati</taxon>
        <taxon>Rhodothermota</taxon>
        <taxon>Rhodothermia</taxon>
        <taxon>Rhodothermales</taxon>
        <taxon>Rubricoccaceae</taxon>
        <taxon>Rubrivirga</taxon>
    </lineage>
</organism>
<dbReference type="RefSeq" id="WP_311661257.1">
    <property type="nucleotide sequence ID" value="NZ_JAVRHT010000001.1"/>
</dbReference>
<dbReference type="InterPro" id="IPR036942">
    <property type="entry name" value="Beta-barrel_TonB_sf"/>
</dbReference>
<evidence type="ECO:0000256" key="1">
    <source>
        <dbReference type="ARBA" id="ARBA00004571"/>
    </source>
</evidence>
<evidence type="ECO:0000256" key="9">
    <source>
        <dbReference type="RuleBase" id="RU003357"/>
    </source>
</evidence>
<protein>
    <submittedName>
        <fullName evidence="13">TonB-dependent receptor</fullName>
    </submittedName>
</protein>
<evidence type="ECO:0000256" key="4">
    <source>
        <dbReference type="ARBA" id="ARBA00022692"/>
    </source>
</evidence>
<feature type="chain" id="PRO_5046039688" evidence="10">
    <location>
        <begin position="25"/>
        <end position="1042"/>
    </location>
</feature>
<evidence type="ECO:0000313" key="14">
    <source>
        <dbReference type="Proteomes" id="UP001267426"/>
    </source>
</evidence>
<dbReference type="NCBIfam" id="TIGR04057">
    <property type="entry name" value="SusC_RagA_signa"/>
    <property type="match status" value="1"/>
</dbReference>
<evidence type="ECO:0000256" key="7">
    <source>
        <dbReference type="ARBA" id="ARBA00023237"/>
    </source>
</evidence>
<gene>
    <name evidence="13" type="ORF">RM540_00760</name>
</gene>
<feature type="domain" description="TonB-dependent receptor plug" evidence="12">
    <location>
        <begin position="121"/>
        <end position="244"/>
    </location>
</feature>
<dbReference type="Pfam" id="PF13715">
    <property type="entry name" value="CarbopepD_reg_2"/>
    <property type="match status" value="1"/>
</dbReference>
<evidence type="ECO:0000259" key="11">
    <source>
        <dbReference type="Pfam" id="PF00593"/>
    </source>
</evidence>
<reference evidence="13 14" key="1">
    <citation type="submission" date="2023-09" db="EMBL/GenBank/DDBJ databases">
        <authorList>
            <person name="Rey-Velasco X."/>
        </authorList>
    </citation>
    <scope>NUCLEOTIDE SEQUENCE [LARGE SCALE GENOMIC DNA]</scope>
    <source>
        <strain evidence="13 14">F394</strain>
    </source>
</reference>
<keyword evidence="14" id="KW-1185">Reference proteome</keyword>
<sequence>MSRSATLLGLVALLLALAAPPVAAQSQTVTGVVTDATSGDPLPFVNIIIQGTTRGVATDVDGNYSIEVPGPDAVLLYRFLGYVDQAITVGSQSVINVGLEEDSNVLDDVVVVGYGTQRRGDVTASVATVEIDDANQALATAPTDLIEGRVAGVNVVETSGEPGAGVSLRIRGGTSIAASNEPLYVIDGIPISGANVTPGGSGEVSTSPPRNPLTLLNPNDIESISVLKDASATAIYGSRGANGVVLITTKSGVSGQVTVDYEGTTSFANASNTFDILSADELRDFLRANSPDSPIINETANADFNEAVFRTAVSQSHNLSFGGGSNGSQYRASLSYLDQEGIVISSGIERITGRLNAETQFLDNRLRFGLNLTSALTNDDFTPANATGGFRGGIFQNVIDFRPTLPIEVADQAEGTFTEIAGQRDIRNPVGLANQLDETARTTRTLGNITAAFDLVEGLTAQLNLGGDRSIGTRRAFYPNSSPVGAAFGGAAYQQTLNQQSVTLQTYLTYARPFGDTNLDLLGGYEYSEFDRDENAIQGVGFTTDFTRDNDIQAAEDLPPVGGAYGPGNFSTRSENLLASFFARANVNYDQRYYLSGTARYDGSSRFSEDNRYAFFPAVSAAWRISEEPFLAGNQTVSDLRLRAGYGVVGNQDIGDYLYFPLLGFSAANTAVLNGEQVRGYAPFQLVNPDLKWEEKEEFTIGLDYRILGDRVFGSIEFFRNTTNDLLLPVTIPQPAVVSTQIQNIGSLRNTGVDVSLDAFLLETNNSSVSLGVTFSTVQNEILDLGGRNQLFTGRVSGRGQSDINSLLLTPGEEFPVIYGPEFTGRFAPAGTLDEEGNDIGGLPLFNDYVERDLNGDGLIGPLERELVDGPGTTAPQSDDRVKLGSPRPDFTYGIRLNGEFGDFAVRAFFRGEQGRELFNNTALIYATQSAGLQGRNFLAGDFDPNEAVDAAPIYSSRYVENASFFRLDQLTLEYGVGRFIPQVRSARVFVTGNNLFLITPYSGLDPEVNTNAANGRINAIGIDYLTYPKARTFSIGVNLGL</sequence>
<accession>A0ABU3BLV7</accession>
<evidence type="ECO:0000256" key="3">
    <source>
        <dbReference type="ARBA" id="ARBA00022452"/>
    </source>
</evidence>
<comment type="similarity">
    <text evidence="8 9">Belongs to the TonB-dependent receptor family.</text>
</comment>
<evidence type="ECO:0000256" key="2">
    <source>
        <dbReference type="ARBA" id="ARBA00022448"/>
    </source>
</evidence>
<keyword evidence="10" id="KW-0732">Signal</keyword>
<dbReference type="Pfam" id="PF00593">
    <property type="entry name" value="TonB_dep_Rec_b-barrel"/>
    <property type="match status" value="1"/>
</dbReference>
<dbReference type="Pfam" id="PF07715">
    <property type="entry name" value="Plug"/>
    <property type="match status" value="1"/>
</dbReference>
<dbReference type="SUPFAM" id="SSF56935">
    <property type="entry name" value="Porins"/>
    <property type="match status" value="1"/>
</dbReference>
<evidence type="ECO:0000256" key="6">
    <source>
        <dbReference type="ARBA" id="ARBA00023136"/>
    </source>
</evidence>
<feature type="signal peptide" evidence="10">
    <location>
        <begin position="1"/>
        <end position="24"/>
    </location>
</feature>
<dbReference type="InterPro" id="IPR000531">
    <property type="entry name" value="Beta-barrel_TonB"/>
</dbReference>
<keyword evidence="4 8" id="KW-0812">Transmembrane</keyword>
<dbReference type="InterPro" id="IPR008969">
    <property type="entry name" value="CarboxyPept-like_regulatory"/>
</dbReference>
<dbReference type="InterPro" id="IPR023996">
    <property type="entry name" value="TonB-dep_OMP_SusC/RagA"/>
</dbReference>
<dbReference type="InterPro" id="IPR039426">
    <property type="entry name" value="TonB-dep_rcpt-like"/>
</dbReference>
<keyword evidence="6 8" id="KW-0472">Membrane</keyword>
<evidence type="ECO:0000313" key="13">
    <source>
        <dbReference type="EMBL" id="MDT0630266.1"/>
    </source>
</evidence>
<feature type="domain" description="TonB-dependent receptor-like beta-barrel" evidence="11">
    <location>
        <begin position="439"/>
        <end position="775"/>
    </location>
</feature>
<keyword evidence="7 8" id="KW-0998">Cell outer membrane</keyword>
<name>A0ABU3BLV7_9BACT</name>
<dbReference type="Gene3D" id="2.170.130.10">
    <property type="entry name" value="TonB-dependent receptor, plug domain"/>
    <property type="match status" value="1"/>
</dbReference>
<proteinExistence type="inferred from homology"/>
<comment type="caution">
    <text evidence="13">The sequence shown here is derived from an EMBL/GenBank/DDBJ whole genome shotgun (WGS) entry which is preliminary data.</text>
</comment>
<dbReference type="Gene3D" id="2.40.170.20">
    <property type="entry name" value="TonB-dependent receptor, beta-barrel domain"/>
    <property type="match status" value="1"/>
</dbReference>
<keyword evidence="5 9" id="KW-0798">TonB box</keyword>
<keyword evidence="2 8" id="KW-0813">Transport</keyword>
<dbReference type="SUPFAM" id="SSF49464">
    <property type="entry name" value="Carboxypeptidase regulatory domain-like"/>
    <property type="match status" value="1"/>
</dbReference>
<keyword evidence="3 8" id="KW-1134">Transmembrane beta strand</keyword>
<dbReference type="Gene3D" id="2.60.40.1120">
    <property type="entry name" value="Carboxypeptidase-like, regulatory domain"/>
    <property type="match status" value="1"/>
</dbReference>
<evidence type="ECO:0000256" key="5">
    <source>
        <dbReference type="ARBA" id="ARBA00023077"/>
    </source>
</evidence>
<keyword evidence="13" id="KW-0675">Receptor</keyword>
<dbReference type="InterPro" id="IPR012910">
    <property type="entry name" value="Plug_dom"/>
</dbReference>